<dbReference type="InterPro" id="IPR029058">
    <property type="entry name" value="AB_hydrolase_fold"/>
</dbReference>
<accession>A0A8H3D8H8</accession>
<evidence type="ECO:0000313" key="3">
    <source>
        <dbReference type="Proteomes" id="UP000663853"/>
    </source>
</evidence>
<evidence type="ECO:0000313" key="2">
    <source>
        <dbReference type="EMBL" id="CAE6515818.1"/>
    </source>
</evidence>
<dbReference type="SUPFAM" id="SSF53474">
    <property type="entry name" value="alpha/beta-Hydrolases"/>
    <property type="match status" value="1"/>
</dbReference>
<dbReference type="AlphaFoldDB" id="A0A8H3D8H8"/>
<protein>
    <recommendedName>
        <fullName evidence="1">AB hydrolase-1 domain-containing protein</fullName>
    </recommendedName>
</protein>
<dbReference type="Gene3D" id="3.40.50.1820">
    <property type="entry name" value="alpha/beta hydrolase"/>
    <property type="match status" value="1"/>
</dbReference>
<gene>
    <name evidence="2" type="ORF">RDB_LOCUS136383</name>
</gene>
<dbReference type="Proteomes" id="UP000663853">
    <property type="component" value="Unassembled WGS sequence"/>
</dbReference>
<dbReference type="PRINTS" id="PR00111">
    <property type="entry name" value="ABHYDROLASE"/>
</dbReference>
<evidence type="ECO:0000259" key="1">
    <source>
        <dbReference type="Pfam" id="PF00561"/>
    </source>
</evidence>
<comment type="caution">
    <text evidence="2">The sequence shown here is derived from an EMBL/GenBank/DDBJ whole genome shotgun (WGS) entry which is preliminary data.</text>
</comment>
<dbReference type="EMBL" id="CAJMXA010003789">
    <property type="protein sequence ID" value="CAE6515818.1"/>
    <property type="molecule type" value="Genomic_DNA"/>
</dbReference>
<name>A0A8H3D8H8_9AGAM</name>
<dbReference type="PANTHER" id="PTHR43433:SF5">
    <property type="entry name" value="AB HYDROLASE-1 DOMAIN-CONTAINING PROTEIN"/>
    <property type="match status" value="1"/>
</dbReference>
<dbReference type="PANTHER" id="PTHR43433">
    <property type="entry name" value="HYDROLASE, ALPHA/BETA FOLD FAMILY PROTEIN"/>
    <property type="match status" value="1"/>
</dbReference>
<reference evidence="2" key="1">
    <citation type="submission" date="2021-01" db="EMBL/GenBank/DDBJ databases">
        <authorList>
            <person name="Kaushik A."/>
        </authorList>
    </citation>
    <scope>NUCLEOTIDE SEQUENCE</scope>
    <source>
        <strain evidence="2">AG6-10EEA</strain>
    </source>
</reference>
<dbReference type="InterPro" id="IPR000073">
    <property type="entry name" value="AB_hydrolase_1"/>
</dbReference>
<proteinExistence type="predicted"/>
<dbReference type="Pfam" id="PF00561">
    <property type="entry name" value="Abhydrolase_1"/>
    <property type="match status" value="1"/>
</dbReference>
<sequence>MRGGDIHVIGASCAKSAIFGSGAWVVSRHPTQLVFKATTTMAPSQIERRTIFSEKTLTKKGLCPVTVIQGQEPAFESHSLYYELHGSGPEKILCVMGLNSSSFGWQHQVEHFGPLEKYSILVFDNRGVGHSDAPRGPYTTSGMAEDTITLLDYVGWTEERQLHVVGVSMGGMVAQELATRIPRRIASLVLAVTSAGGHIWNNLPPWKGLSTLARRDPAVVAQMVMEMVLPLSWLAEPSTTDPKVSNREAQTRLYLSRLLITRKQTLMGTLSQMAAGLSHRVTPERLRQIANDIPKIVLVTGDEDNLVPPERSEWIKQCMGPNVKLEKWEHTGHALQIQRPEKFNALVERVIDESRGS</sequence>
<feature type="domain" description="AB hydrolase-1" evidence="1">
    <location>
        <begin position="92"/>
        <end position="340"/>
    </location>
</feature>
<organism evidence="2 3">
    <name type="scientific">Rhizoctonia solani</name>
    <dbReference type="NCBI Taxonomy" id="456999"/>
    <lineage>
        <taxon>Eukaryota</taxon>
        <taxon>Fungi</taxon>
        <taxon>Dikarya</taxon>
        <taxon>Basidiomycota</taxon>
        <taxon>Agaricomycotina</taxon>
        <taxon>Agaricomycetes</taxon>
        <taxon>Cantharellales</taxon>
        <taxon>Ceratobasidiaceae</taxon>
        <taxon>Rhizoctonia</taxon>
    </lineage>
</organism>
<dbReference type="InterPro" id="IPR050471">
    <property type="entry name" value="AB_hydrolase"/>
</dbReference>